<protein>
    <submittedName>
        <fullName evidence="5">Peptidase_S8 domain-containing protein</fullName>
    </submittedName>
</protein>
<dbReference type="EMBL" id="UYWX01000509">
    <property type="protein sequence ID" value="VDM18526.1"/>
    <property type="molecule type" value="Genomic_DNA"/>
</dbReference>
<comment type="caution">
    <text evidence="1">Lacks conserved residue(s) required for the propagation of feature annotation.</text>
</comment>
<comment type="similarity">
    <text evidence="1">Belongs to the peptidase S8 family.</text>
</comment>
<keyword evidence="4" id="KW-1185">Reference proteome</keyword>
<dbReference type="PROSITE" id="PS51892">
    <property type="entry name" value="SUBTILASE"/>
    <property type="match status" value="1"/>
</dbReference>
<dbReference type="Gene3D" id="3.40.50.200">
    <property type="entry name" value="Peptidase S8/S53 domain"/>
    <property type="match status" value="1"/>
</dbReference>
<evidence type="ECO:0000256" key="1">
    <source>
        <dbReference type="PROSITE-ProRule" id="PRU01240"/>
    </source>
</evidence>
<dbReference type="OrthoDB" id="10256524at2759"/>
<proteinExistence type="inferred from homology"/>
<name>A0A0R3WM11_HYDTA</name>
<feature type="domain" description="Peptidase S8/S53" evidence="2">
    <location>
        <begin position="12"/>
        <end position="73"/>
    </location>
</feature>
<dbReference type="GO" id="GO:0006508">
    <property type="term" value="P:proteolysis"/>
    <property type="evidence" value="ECO:0007669"/>
    <property type="project" value="InterPro"/>
</dbReference>
<evidence type="ECO:0000313" key="3">
    <source>
        <dbReference type="EMBL" id="VDM18526.1"/>
    </source>
</evidence>
<organism evidence="5">
    <name type="scientific">Hydatigena taeniaeformis</name>
    <name type="common">Feline tapeworm</name>
    <name type="synonym">Taenia taeniaeformis</name>
    <dbReference type="NCBI Taxonomy" id="6205"/>
    <lineage>
        <taxon>Eukaryota</taxon>
        <taxon>Metazoa</taxon>
        <taxon>Spiralia</taxon>
        <taxon>Lophotrochozoa</taxon>
        <taxon>Platyhelminthes</taxon>
        <taxon>Cestoda</taxon>
        <taxon>Eucestoda</taxon>
        <taxon>Cyclophyllidea</taxon>
        <taxon>Taeniidae</taxon>
        <taxon>Hydatigera</taxon>
    </lineage>
</organism>
<accession>A0A0R3WM11</accession>
<dbReference type="Proteomes" id="UP000274429">
    <property type="component" value="Unassembled WGS sequence"/>
</dbReference>
<dbReference type="InterPro" id="IPR036852">
    <property type="entry name" value="Peptidase_S8/S53_dom_sf"/>
</dbReference>
<reference evidence="5" key="1">
    <citation type="submission" date="2017-02" db="UniProtKB">
        <authorList>
            <consortium name="WormBaseParasite"/>
        </authorList>
    </citation>
    <scope>IDENTIFICATION</scope>
</reference>
<dbReference type="AlphaFoldDB" id="A0A0R3WM11"/>
<dbReference type="GO" id="GO:0004252">
    <property type="term" value="F:serine-type endopeptidase activity"/>
    <property type="evidence" value="ECO:0007669"/>
    <property type="project" value="InterPro"/>
</dbReference>
<evidence type="ECO:0000259" key="2">
    <source>
        <dbReference type="Pfam" id="PF00082"/>
    </source>
</evidence>
<sequence>MTNDLTDLVPSAYTWGSRGPSPDGDLGLTVAACGAAVADVAAWKCSAFDLLNGSSMSSPSVAGGVALVLSALRQSELNPCLRVPFNLWRSAIFACSKPLPHLSPLEQGAGLFQVGATYEFLRDIIRCVPKPTPPAPLSQINHIESLRAPETASAQLSRFSGWWLSCHVSGPGCIVENSRGLHSRGIWLRRGWLPFSHDYNGGYQSLPPKMSYTIHLEPKFSNTISAEFRRNFSLNLSVQVGYQRSNTGDNVEHPNWLHVAPFVMLASRSRTLPLFIDPAAFKEAPTEVVELNPPSRVYHTCIAFANAESTQCELLALLPITIQLPAVTRFDVYNGVHSFGLCGDFSYTQKVCRWFVRIPRGSTAGVLRLRRVDSDGDVPCMFTISVVQPAPLGSAQGTGYEVVHRRINLVSRTAGGVGLTGRNDPPPAYEAASADFVFAFAIEWVCDCVEVTVAQHHGCDTPTACRISGRLEFHGLEVRPEKLVFHSSQTYFPISLRSNFGLENIKLDLESKYWIQPVR</sequence>
<dbReference type="STRING" id="6205.A0A0R3WM11"/>
<dbReference type="InterPro" id="IPR000209">
    <property type="entry name" value="Peptidase_S8/S53_dom"/>
</dbReference>
<reference evidence="3 4" key="2">
    <citation type="submission" date="2018-11" db="EMBL/GenBank/DDBJ databases">
        <authorList>
            <consortium name="Pathogen Informatics"/>
        </authorList>
    </citation>
    <scope>NUCLEOTIDE SEQUENCE [LARGE SCALE GENOMIC DNA]</scope>
</reference>
<gene>
    <name evidence="3" type="ORF">TTAC_LOCUS1786</name>
</gene>
<dbReference type="WBParaSite" id="TTAC_0000179901-mRNA-1">
    <property type="protein sequence ID" value="TTAC_0000179901-mRNA-1"/>
    <property type="gene ID" value="TTAC_0000179901"/>
</dbReference>
<dbReference type="Pfam" id="PF00082">
    <property type="entry name" value="Peptidase_S8"/>
    <property type="match status" value="1"/>
</dbReference>
<evidence type="ECO:0000313" key="4">
    <source>
        <dbReference type="Proteomes" id="UP000274429"/>
    </source>
</evidence>
<dbReference type="SUPFAM" id="SSF52743">
    <property type="entry name" value="Subtilisin-like"/>
    <property type="match status" value="1"/>
</dbReference>
<evidence type="ECO:0000313" key="5">
    <source>
        <dbReference type="WBParaSite" id="TTAC_0000179901-mRNA-1"/>
    </source>
</evidence>